<dbReference type="InterPro" id="IPR036390">
    <property type="entry name" value="WH_DNA-bd_sf"/>
</dbReference>
<gene>
    <name evidence="9" type="ORF">RRG08_014226</name>
</gene>
<evidence type="ECO:0000256" key="7">
    <source>
        <dbReference type="SAM" id="MobiDB-lite"/>
    </source>
</evidence>
<evidence type="ECO:0000256" key="6">
    <source>
        <dbReference type="PROSITE-ProRule" id="PRU00089"/>
    </source>
</evidence>
<dbReference type="GO" id="GO:0000981">
    <property type="term" value="F:DNA-binding transcription factor activity, RNA polymerase II-specific"/>
    <property type="evidence" value="ECO:0007669"/>
    <property type="project" value="TreeGrafter"/>
</dbReference>
<evidence type="ECO:0000256" key="3">
    <source>
        <dbReference type="ARBA" id="ARBA00023125"/>
    </source>
</evidence>
<name>A0AAE1CF09_9GAST</name>
<feature type="compositionally biased region" description="Pro residues" evidence="7">
    <location>
        <begin position="508"/>
        <end position="518"/>
    </location>
</feature>
<keyword evidence="10" id="KW-1185">Reference proteome</keyword>
<dbReference type="GO" id="GO:0030154">
    <property type="term" value="P:cell differentiation"/>
    <property type="evidence" value="ECO:0007669"/>
    <property type="project" value="TreeGrafter"/>
</dbReference>
<keyword evidence="3 6" id="KW-0238">DNA-binding</keyword>
<dbReference type="InterPro" id="IPR001766">
    <property type="entry name" value="Fork_head_dom"/>
</dbReference>
<keyword evidence="5 6" id="KW-0539">Nucleus</keyword>
<dbReference type="PROSITE" id="PS00657">
    <property type="entry name" value="FORK_HEAD_1"/>
    <property type="match status" value="1"/>
</dbReference>
<feature type="DNA-binding region" description="Fork-head" evidence="6">
    <location>
        <begin position="215"/>
        <end position="309"/>
    </location>
</feature>
<evidence type="ECO:0000313" key="9">
    <source>
        <dbReference type="EMBL" id="KAK3691844.1"/>
    </source>
</evidence>
<feature type="compositionally biased region" description="Low complexity" evidence="7">
    <location>
        <begin position="417"/>
        <end position="428"/>
    </location>
</feature>
<evidence type="ECO:0000259" key="8">
    <source>
        <dbReference type="PROSITE" id="PS50039"/>
    </source>
</evidence>
<evidence type="ECO:0000256" key="4">
    <source>
        <dbReference type="ARBA" id="ARBA00023163"/>
    </source>
</evidence>
<dbReference type="InterPro" id="IPR030456">
    <property type="entry name" value="TF_fork_head_CS_2"/>
</dbReference>
<comment type="subcellular location">
    <subcellularLocation>
        <location evidence="1 6">Nucleus</location>
    </subcellularLocation>
</comment>
<keyword evidence="4" id="KW-0804">Transcription</keyword>
<feature type="region of interest" description="Disordered" evidence="7">
    <location>
        <begin position="621"/>
        <end position="732"/>
    </location>
</feature>
<dbReference type="PROSITE" id="PS50039">
    <property type="entry name" value="FORK_HEAD_3"/>
    <property type="match status" value="1"/>
</dbReference>
<dbReference type="SMART" id="SM00339">
    <property type="entry name" value="FH"/>
    <property type="match status" value="1"/>
</dbReference>
<feature type="compositionally biased region" description="Low complexity" evidence="7">
    <location>
        <begin position="536"/>
        <end position="547"/>
    </location>
</feature>
<evidence type="ECO:0000313" key="10">
    <source>
        <dbReference type="Proteomes" id="UP001283361"/>
    </source>
</evidence>
<evidence type="ECO:0000256" key="1">
    <source>
        <dbReference type="ARBA" id="ARBA00004123"/>
    </source>
</evidence>
<evidence type="ECO:0000256" key="2">
    <source>
        <dbReference type="ARBA" id="ARBA00023015"/>
    </source>
</evidence>
<dbReference type="Proteomes" id="UP001283361">
    <property type="component" value="Unassembled WGS sequence"/>
</dbReference>
<sequence>MRLCFVKWLIPFGYGYKTAEVKTVIGTLNGIVKKLKRGRAHFIDEKISRLTAVTTEDITCPNLYLQYQDNYHRSHYGHYQLPDSQRSAPGVLTTRPGSSATNIDTACTPGARATSLGPHATHPHTMLDMQGLQSAYPGSAVGGMGSIPNIMGGTPGLGLMPSFYGDQNYYRHSSYGMAMGGMSMYGDQYGAMGRPSPYGPYGGHMPHHPVKEMVKPPYSYIALIAMAIQTAPGQKITLNGIYQYIMDKFPFYRENKQGWQNSIRHNLSLNECFVKVPRDDKKPGKGSYWMLHPESHNMFDNGSYLRRRRRFKRSPAEKEREERMKRLEEERKEGVVKEDLEEGEINHSGSRRNAEGGAVGSSNSASGSMSDGGVGGVEPSVKMEKDALGPHGSLSPGEMSRGGTKVEPTESAPPLHSTSTSSSSSASSEGAGHLGQEHHPHQSHYPQNYQHHLHGMSGAGLRGQHHLHHAHSLNPHHQANLAGHSQLQTGLGVGSLQGSGTALCPPLGAVPPGGPDPLSPIGDSSVSNFSVENFLSPSASSSVTPGSHLSNGGGSLDHMGAPSTGSLSRPPPLVSPHLMAYSSRSAQSAVDLYRPSTACSQASSPPATPYTSSYHCNTGNGGSSVYPAPGTPHVSSHQTQHHQHQHQGMGSGHHHHQSQHGVMNMSTSNINSNSSTGSPSNANNGGTATSAGAEDGAGSPHGTPHHHLNHSNHLVPHHSTPSLHNANGLSPSVFSQMSQHKEFAYPRANGWYMNPTGDLNPGPSDFSSFTSMSVRDMFQNSASCQLAAFRSPSYKSPAASYYDCTKY</sequence>
<dbReference type="PRINTS" id="PR00053">
    <property type="entry name" value="FORKHEAD"/>
</dbReference>
<feature type="compositionally biased region" description="Low complexity" evidence="7">
    <location>
        <begin position="659"/>
        <end position="693"/>
    </location>
</feature>
<dbReference type="AlphaFoldDB" id="A0AAE1CF09"/>
<dbReference type="FunFam" id="1.10.10.10:FF:000016">
    <property type="entry name" value="Forkhead box protein I1"/>
    <property type="match status" value="1"/>
</dbReference>
<dbReference type="PROSITE" id="PS00658">
    <property type="entry name" value="FORK_HEAD_2"/>
    <property type="match status" value="1"/>
</dbReference>
<feature type="domain" description="Fork-head" evidence="8">
    <location>
        <begin position="215"/>
        <end position="309"/>
    </location>
</feature>
<reference evidence="9" key="1">
    <citation type="journal article" date="2023" name="G3 (Bethesda)">
        <title>A reference genome for the long-term kleptoplast-retaining sea slug Elysia crispata morphotype clarki.</title>
        <authorList>
            <person name="Eastman K.E."/>
            <person name="Pendleton A.L."/>
            <person name="Shaikh M.A."/>
            <person name="Suttiyut T."/>
            <person name="Ogas R."/>
            <person name="Tomko P."/>
            <person name="Gavelis G."/>
            <person name="Widhalm J.R."/>
            <person name="Wisecaver J.H."/>
        </authorList>
    </citation>
    <scope>NUCLEOTIDE SEQUENCE</scope>
    <source>
        <strain evidence="9">ECLA1</strain>
    </source>
</reference>
<dbReference type="SUPFAM" id="SSF46785">
    <property type="entry name" value="Winged helix' DNA-binding domain"/>
    <property type="match status" value="1"/>
</dbReference>
<comment type="caution">
    <text evidence="9">The sequence shown here is derived from an EMBL/GenBank/DDBJ whole genome shotgun (WGS) entry which is preliminary data.</text>
</comment>
<dbReference type="Gene3D" id="1.10.10.10">
    <property type="entry name" value="Winged helix-like DNA-binding domain superfamily/Winged helix DNA-binding domain"/>
    <property type="match status" value="1"/>
</dbReference>
<dbReference type="PANTHER" id="PTHR11829:SF388">
    <property type="entry name" value="FORK HEAD DOMAIN-CONTAINING PROTEIN L1-RELATED"/>
    <property type="match status" value="1"/>
</dbReference>
<keyword evidence="2" id="KW-0805">Transcription regulation</keyword>
<protein>
    <recommendedName>
        <fullName evidence="8">Fork-head domain-containing protein</fullName>
    </recommendedName>
</protein>
<dbReference type="InterPro" id="IPR050211">
    <property type="entry name" value="FOX_domain-containing"/>
</dbReference>
<dbReference type="PANTHER" id="PTHR11829">
    <property type="entry name" value="FORKHEAD BOX PROTEIN"/>
    <property type="match status" value="1"/>
</dbReference>
<dbReference type="Pfam" id="PF00250">
    <property type="entry name" value="Forkhead"/>
    <property type="match status" value="1"/>
</dbReference>
<dbReference type="GO" id="GO:0005634">
    <property type="term" value="C:nucleus"/>
    <property type="evidence" value="ECO:0007669"/>
    <property type="project" value="UniProtKB-SubCell"/>
</dbReference>
<organism evidence="9 10">
    <name type="scientific">Elysia crispata</name>
    <name type="common">lettuce slug</name>
    <dbReference type="NCBI Taxonomy" id="231223"/>
    <lineage>
        <taxon>Eukaryota</taxon>
        <taxon>Metazoa</taxon>
        <taxon>Spiralia</taxon>
        <taxon>Lophotrochozoa</taxon>
        <taxon>Mollusca</taxon>
        <taxon>Gastropoda</taxon>
        <taxon>Heterobranchia</taxon>
        <taxon>Euthyneura</taxon>
        <taxon>Panpulmonata</taxon>
        <taxon>Sacoglossa</taxon>
        <taxon>Placobranchoidea</taxon>
        <taxon>Plakobranchidae</taxon>
        <taxon>Elysia</taxon>
    </lineage>
</organism>
<feature type="compositionally biased region" description="Basic and acidic residues" evidence="7">
    <location>
        <begin position="314"/>
        <end position="338"/>
    </location>
</feature>
<feature type="compositionally biased region" description="Polar residues" evidence="7">
    <location>
        <begin position="522"/>
        <end position="535"/>
    </location>
</feature>
<dbReference type="InterPro" id="IPR036388">
    <property type="entry name" value="WH-like_DNA-bd_sf"/>
</dbReference>
<feature type="compositionally biased region" description="Polar residues" evidence="7">
    <location>
        <begin position="719"/>
        <end position="732"/>
    </location>
</feature>
<evidence type="ECO:0000256" key="5">
    <source>
        <dbReference type="ARBA" id="ARBA00023242"/>
    </source>
</evidence>
<feature type="region of interest" description="Disordered" evidence="7">
    <location>
        <begin position="310"/>
        <end position="467"/>
    </location>
</feature>
<accession>A0AAE1CF09</accession>
<dbReference type="InterPro" id="IPR018122">
    <property type="entry name" value="TF_fork_head_CS_1"/>
</dbReference>
<dbReference type="GO" id="GO:0000978">
    <property type="term" value="F:RNA polymerase II cis-regulatory region sequence-specific DNA binding"/>
    <property type="evidence" value="ECO:0007669"/>
    <property type="project" value="TreeGrafter"/>
</dbReference>
<proteinExistence type="predicted"/>
<feature type="compositionally biased region" description="Low complexity" evidence="7">
    <location>
        <begin position="360"/>
        <end position="369"/>
    </location>
</feature>
<dbReference type="GO" id="GO:0009653">
    <property type="term" value="P:anatomical structure morphogenesis"/>
    <property type="evidence" value="ECO:0007669"/>
    <property type="project" value="TreeGrafter"/>
</dbReference>
<feature type="region of interest" description="Disordered" evidence="7">
    <location>
        <begin position="504"/>
        <end position="576"/>
    </location>
</feature>
<dbReference type="EMBL" id="JAWDGP010008074">
    <property type="protein sequence ID" value="KAK3691844.1"/>
    <property type="molecule type" value="Genomic_DNA"/>
</dbReference>